<feature type="region of interest" description="Disordered" evidence="1">
    <location>
        <begin position="1"/>
        <end position="33"/>
    </location>
</feature>
<dbReference type="Proteomes" id="UP000215914">
    <property type="component" value="Unassembled WGS sequence"/>
</dbReference>
<protein>
    <submittedName>
        <fullName evidence="2">Uncharacterized protein</fullName>
    </submittedName>
</protein>
<evidence type="ECO:0000313" key="3">
    <source>
        <dbReference type="Proteomes" id="UP000215914"/>
    </source>
</evidence>
<dbReference type="AlphaFoldDB" id="A0A9K3N4N5"/>
<evidence type="ECO:0000256" key="1">
    <source>
        <dbReference type="SAM" id="MobiDB-lite"/>
    </source>
</evidence>
<gene>
    <name evidence="2" type="ORF">HanXRQr2_Chr10g0440091</name>
</gene>
<organism evidence="2 3">
    <name type="scientific">Helianthus annuus</name>
    <name type="common">Common sunflower</name>
    <dbReference type="NCBI Taxonomy" id="4232"/>
    <lineage>
        <taxon>Eukaryota</taxon>
        <taxon>Viridiplantae</taxon>
        <taxon>Streptophyta</taxon>
        <taxon>Embryophyta</taxon>
        <taxon>Tracheophyta</taxon>
        <taxon>Spermatophyta</taxon>
        <taxon>Magnoliopsida</taxon>
        <taxon>eudicotyledons</taxon>
        <taxon>Gunneridae</taxon>
        <taxon>Pentapetalae</taxon>
        <taxon>asterids</taxon>
        <taxon>campanulids</taxon>
        <taxon>Asterales</taxon>
        <taxon>Asteraceae</taxon>
        <taxon>Asteroideae</taxon>
        <taxon>Heliantheae alliance</taxon>
        <taxon>Heliantheae</taxon>
        <taxon>Helianthus</taxon>
    </lineage>
</organism>
<dbReference type="Gramene" id="mRNA:HanXRQr2_Chr10g0440091">
    <property type="protein sequence ID" value="CDS:HanXRQr2_Chr10g0440091.1"/>
    <property type="gene ID" value="HanXRQr2_Chr10g0440091"/>
</dbReference>
<keyword evidence="3" id="KW-1185">Reference proteome</keyword>
<evidence type="ECO:0000313" key="2">
    <source>
        <dbReference type="EMBL" id="KAF5786368.1"/>
    </source>
</evidence>
<proteinExistence type="predicted"/>
<comment type="caution">
    <text evidence="2">The sequence shown here is derived from an EMBL/GenBank/DDBJ whole genome shotgun (WGS) entry which is preliminary data.</text>
</comment>
<feature type="compositionally biased region" description="Basic and acidic residues" evidence="1">
    <location>
        <begin position="8"/>
        <end position="33"/>
    </location>
</feature>
<accession>A0A9K3N4N5</accession>
<reference evidence="2" key="2">
    <citation type="submission" date="2020-06" db="EMBL/GenBank/DDBJ databases">
        <title>Helianthus annuus Genome sequencing and assembly Release 2.</title>
        <authorList>
            <person name="Gouzy J."/>
            <person name="Langlade N."/>
            <person name="Munos S."/>
        </authorList>
    </citation>
    <scope>NUCLEOTIDE SEQUENCE</scope>
    <source>
        <tissue evidence="2">Leaves</tissue>
    </source>
</reference>
<reference evidence="2" key="1">
    <citation type="journal article" date="2017" name="Nature">
        <title>The sunflower genome provides insights into oil metabolism, flowering and Asterid evolution.</title>
        <authorList>
            <person name="Badouin H."/>
            <person name="Gouzy J."/>
            <person name="Grassa C.J."/>
            <person name="Murat F."/>
            <person name="Staton S.E."/>
            <person name="Cottret L."/>
            <person name="Lelandais-Briere C."/>
            <person name="Owens G.L."/>
            <person name="Carrere S."/>
            <person name="Mayjonade B."/>
            <person name="Legrand L."/>
            <person name="Gill N."/>
            <person name="Kane N.C."/>
            <person name="Bowers J.E."/>
            <person name="Hubner S."/>
            <person name="Bellec A."/>
            <person name="Berard A."/>
            <person name="Berges H."/>
            <person name="Blanchet N."/>
            <person name="Boniface M.C."/>
            <person name="Brunel D."/>
            <person name="Catrice O."/>
            <person name="Chaidir N."/>
            <person name="Claudel C."/>
            <person name="Donnadieu C."/>
            <person name="Faraut T."/>
            <person name="Fievet G."/>
            <person name="Helmstetter N."/>
            <person name="King M."/>
            <person name="Knapp S.J."/>
            <person name="Lai Z."/>
            <person name="Le Paslier M.C."/>
            <person name="Lippi Y."/>
            <person name="Lorenzon L."/>
            <person name="Mandel J.R."/>
            <person name="Marage G."/>
            <person name="Marchand G."/>
            <person name="Marquand E."/>
            <person name="Bret-Mestries E."/>
            <person name="Morien E."/>
            <person name="Nambeesan S."/>
            <person name="Nguyen T."/>
            <person name="Pegot-Espagnet P."/>
            <person name="Pouilly N."/>
            <person name="Raftis F."/>
            <person name="Sallet E."/>
            <person name="Schiex T."/>
            <person name="Thomas J."/>
            <person name="Vandecasteele C."/>
            <person name="Vares D."/>
            <person name="Vear F."/>
            <person name="Vautrin S."/>
            <person name="Crespi M."/>
            <person name="Mangin B."/>
            <person name="Burke J.M."/>
            <person name="Salse J."/>
            <person name="Munos S."/>
            <person name="Vincourt P."/>
            <person name="Rieseberg L.H."/>
            <person name="Langlade N.B."/>
        </authorList>
    </citation>
    <scope>NUCLEOTIDE SEQUENCE</scope>
    <source>
        <tissue evidence="2">Leaves</tissue>
    </source>
</reference>
<name>A0A9K3N4N5_HELAN</name>
<dbReference type="EMBL" id="MNCJ02000325">
    <property type="protein sequence ID" value="KAF5786368.1"/>
    <property type="molecule type" value="Genomic_DNA"/>
</dbReference>
<sequence>MNIEVDDSVVKQEEEERESAEVAMKEGDASCEVEDARGSINDEKNGGDDPLVLSDLSTADVPVMPKKYINYNGCIKFEKLYEPRGFFSKMKSQRTNFCIVRANWVDNLIQFSSYNIPCA</sequence>